<dbReference type="KEGG" id="ovi:T265_11909"/>
<evidence type="ECO:0000313" key="1">
    <source>
        <dbReference type="EMBL" id="KER19254.1"/>
    </source>
</evidence>
<organism evidence="1 2">
    <name type="scientific">Opisthorchis viverrini</name>
    <name type="common">Southeast Asian liver fluke</name>
    <dbReference type="NCBI Taxonomy" id="6198"/>
    <lineage>
        <taxon>Eukaryota</taxon>
        <taxon>Metazoa</taxon>
        <taxon>Spiralia</taxon>
        <taxon>Lophotrochozoa</taxon>
        <taxon>Platyhelminthes</taxon>
        <taxon>Trematoda</taxon>
        <taxon>Digenea</taxon>
        <taxon>Opisthorchiida</taxon>
        <taxon>Opisthorchiata</taxon>
        <taxon>Opisthorchiidae</taxon>
        <taxon>Opisthorchis</taxon>
    </lineage>
</organism>
<dbReference type="GeneID" id="20326077"/>
<protein>
    <submittedName>
        <fullName evidence="1">Uncharacterized protein</fullName>
    </submittedName>
</protein>
<dbReference type="Proteomes" id="UP000054324">
    <property type="component" value="Unassembled WGS sequence"/>
</dbReference>
<dbReference type="AlphaFoldDB" id="A0A074ZVR1"/>
<keyword evidence="2" id="KW-1185">Reference proteome</keyword>
<dbReference type="CTD" id="20326077"/>
<reference evidence="1 2" key="1">
    <citation type="submission" date="2013-11" db="EMBL/GenBank/DDBJ databases">
        <title>Opisthorchis viverrini - life in the bile duct.</title>
        <authorList>
            <person name="Young N.D."/>
            <person name="Nagarajan N."/>
            <person name="Lin S.J."/>
            <person name="Korhonen P.K."/>
            <person name="Jex A.R."/>
            <person name="Hall R.S."/>
            <person name="Safavi-Hemami H."/>
            <person name="Kaewkong W."/>
            <person name="Bertrand D."/>
            <person name="Gao S."/>
            <person name="Seet Q."/>
            <person name="Wongkham S."/>
            <person name="Teh B.T."/>
            <person name="Wongkham C."/>
            <person name="Intapan P.M."/>
            <person name="Maleewong W."/>
            <person name="Yang X."/>
            <person name="Hu M."/>
            <person name="Wang Z."/>
            <person name="Hofmann A."/>
            <person name="Sternberg P.W."/>
            <person name="Tan P."/>
            <person name="Wang J."/>
            <person name="Gasser R.B."/>
        </authorList>
    </citation>
    <scope>NUCLEOTIDE SEQUENCE [LARGE SCALE GENOMIC DNA]</scope>
</reference>
<proteinExistence type="predicted"/>
<dbReference type="EMBL" id="KL597268">
    <property type="protein sequence ID" value="KER19254.1"/>
    <property type="molecule type" value="Genomic_DNA"/>
</dbReference>
<sequence length="90" mass="10690">MHVAATFTRILNLLEEEDKHPIDKYITENPARSISGREWNNLVRILNLLEEEDKHPIDKYITENPARSIGVREWNNLVRSIKRTQHELPY</sequence>
<gene>
    <name evidence="1" type="ORF">T265_11909</name>
</gene>
<accession>A0A074ZVR1</accession>
<name>A0A074ZVR1_OPIVI</name>
<dbReference type="RefSeq" id="XP_009176997.1">
    <property type="nucleotide sequence ID" value="XM_009178733.1"/>
</dbReference>
<evidence type="ECO:0000313" key="2">
    <source>
        <dbReference type="Proteomes" id="UP000054324"/>
    </source>
</evidence>